<dbReference type="InterPro" id="IPR009006">
    <property type="entry name" value="Ala_racemase/Decarboxylase_C"/>
</dbReference>
<protein>
    <recommendedName>
        <fullName evidence="4">Alanine racemase</fullName>
        <ecNumber evidence="4">5.1.1.1</ecNumber>
    </recommendedName>
</protein>
<dbReference type="InterPro" id="IPR029066">
    <property type="entry name" value="PLP-binding_barrel"/>
</dbReference>
<proteinExistence type="inferred from homology"/>
<evidence type="ECO:0000256" key="1">
    <source>
        <dbReference type="ARBA" id="ARBA00001933"/>
    </source>
</evidence>
<comment type="cofactor">
    <cofactor evidence="1 4">
        <name>pyridoxal 5'-phosphate</name>
        <dbReference type="ChEBI" id="CHEBI:597326"/>
    </cofactor>
</comment>
<dbReference type="PRINTS" id="PR00992">
    <property type="entry name" value="ALARACEMASE"/>
</dbReference>
<dbReference type="Pfam" id="PF01168">
    <property type="entry name" value="Ala_racemase_N"/>
    <property type="match status" value="1"/>
</dbReference>
<keyword evidence="2 4" id="KW-0663">Pyridoxal phosphate</keyword>
<dbReference type="NCBIfam" id="TIGR00492">
    <property type="entry name" value="alr"/>
    <property type="match status" value="1"/>
</dbReference>
<dbReference type="PANTHER" id="PTHR30511">
    <property type="entry name" value="ALANINE RACEMASE"/>
    <property type="match status" value="1"/>
</dbReference>
<dbReference type="CDD" id="cd00430">
    <property type="entry name" value="PLPDE_III_AR"/>
    <property type="match status" value="1"/>
</dbReference>
<dbReference type="InterPro" id="IPR000821">
    <property type="entry name" value="Ala_racemase"/>
</dbReference>
<dbReference type="RefSeq" id="WP_354366572.1">
    <property type="nucleotide sequence ID" value="NZ_JBEPMA010000001.1"/>
</dbReference>
<dbReference type="Proteomes" id="UP001549162">
    <property type="component" value="Unassembled WGS sequence"/>
</dbReference>
<dbReference type="InterPro" id="IPR001608">
    <property type="entry name" value="Ala_racemase_N"/>
</dbReference>
<comment type="similarity">
    <text evidence="4">Belongs to the alanine racemase family.</text>
</comment>
<evidence type="ECO:0000259" key="5">
    <source>
        <dbReference type="SMART" id="SM01005"/>
    </source>
</evidence>
<evidence type="ECO:0000256" key="2">
    <source>
        <dbReference type="ARBA" id="ARBA00022898"/>
    </source>
</evidence>
<dbReference type="Gene3D" id="2.40.37.10">
    <property type="entry name" value="Lyase, Ornithine Decarboxylase, Chain A, domain 1"/>
    <property type="match status" value="1"/>
</dbReference>
<comment type="catalytic activity">
    <reaction evidence="4">
        <text>L-alanine = D-alanine</text>
        <dbReference type="Rhea" id="RHEA:20249"/>
        <dbReference type="ChEBI" id="CHEBI:57416"/>
        <dbReference type="ChEBI" id="CHEBI:57972"/>
        <dbReference type="EC" id="5.1.1.1"/>
    </reaction>
</comment>
<name>A0ABV2J725_9FIRM</name>
<dbReference type="EC" id="5.1.1.1" evidence="4"/>
<dbReference type="HAMAP" id="MF_01201">
    <property type="entry name" value="Ala_racemase"/>
    <property type="match status" value="1"/>
</dbReference>
<keyword evidence="3 4" id="KW-0413">Isomerase</keyword>
<dbReference type="Pfam" id="PF00842">
    <property type="entry name" value="Ala_racemase_C"/>
    <property type="match status" value="1"/>
</dbReference>
<dbReference type="Gene3D" id="3.20.20.10">
    <property type="entry name" value="Alanine racemase"/>
    <property type="match status" value="1"/>
</dbReference>
<reference evidence="6 7" key="1">
    <citation type="submission" date="2024-06" db="EMBL/GenBank/DDBJ databases">
        <title>Genomic Encyclopedia of Type Strains, Phase IV (KMG-IV): sequencing the most valuable type-strain genomes for metagenomic binning, comparative biology and taxonomic classification.</title>
        <authorList>
            <person name="Goeker M."/>
        </authorList>
    </citation>
    <scope>NUCLEOTIDE SEQUENCE [LARGE SCALE GENOMIC DNA]</scope>
    <source>
        <strain evidence="6 7">DSM 21460</strain>
    </source>
</reference>
<evidence type="ECO:0000313" key="7">
    <source>
        <dbReference type="Proteomes" id="UP001549162"/>
    </source>
</evidence>
<feature type="active site" description="Proton acceptor; specific for D-alanine" evidence="4">
    <location>
        <position position="44"/>
    </location>
</feature>
<sequence>MMINMNNFYSRPAWIEVDLNKFRNNIVSIKNRLTPGTEIMSVVKADGYKHGAIPLVREAVDLGISYFAVATFSEALILKKEFSNIHILKLGYTPDYLIEESIKEDIASTIYTVEQAEKFDKIAKSLNKKAIVHISIDTGMSRIGFIPNEDSLNKILQIFELENLEIEGIFSHFAAADSDKNFTKEQFVKFKKFTDTLIFNGCHFKFKHIANSAAILYTREYDLDMARPGVIQYGYTDTKECAQIYGLEPILSVKAEISNVKYVENGQSVGYSRKYYTSKKTKVVTLPIGYADGFPRILSDRINVLINGIKCPQIGYICMDQLMVDATGVNCEIGDEAVIIGKQDREEISVRDICNLSGDCETSFITHFDKRLPRLYYKDNKVIEVI</sequence>
<evidence type="ECO:0000256" key="3">
    <source>
        <dbReference type="ARBA" id="ARBA00023235"/>
    </source>
</evidence>
<dbReference type="InterPro" id="IPR011079">
    <property type="entry name" value="Ala_racemase_C"/>
</dbReference>
<dbReference type="PANTHER" id="PTHR30511:SF0">
    <property type="entry name" value="ALANINE RACEMASE, CATABOLIC-RELATED"/>
    <property type="match status" value="1"/>
</dbReference>
<organism evidence="6 7">
    <name type="scientific">Peptoniphilus olsenii</name>
    <dbReference type="NCBI Taxonomy" id="411570"/>
    <lineage>
        <taxon>Bacteria</taxon>
        <taxon>Bacillati</taxon>
        <taxon>Bacillota</taxon>
        <taxon>Tissierellia</taxon>
        <taxon>Tissierellales</taxon>
        <taxon>Peptoniphilaceae</taxon>
        <taxon>Peptoniphilus</taxon>
    </lineage>
</organism>
<dbReference type="GO" id="GO:0008784">
    <property type="term" value="F:alanine racemase activity"/>
    <property type="evidence" value="ECO:0007669"/>
    <property type="project" value="UniProtKB-EC"/>
</dbReference>
<dbReference type="SUPFAM" id="SSF50621">
    <property type="entry name" value="Alanine racemase C-terminal domain-like"/>
    <property type="match status" value="1"/>
</dbReference>
<dbReference type="SUPFAM" id="SSF51419">
    <property type="entry name" value="PLP-binding barrel"/>
    <property type="match status" value="1"/>
</dbReference>
<feature type="modified residue" description="N6-(pyridoxal phosphate)lysine" evidence="4">
    <location>
        <position position="44"/>
    </location>
</feature>
<gene>
    <name evidence="6" type="ORF">ABID14_000186</name>
</gene>
<keyword evidence="7" id="KW-1185">Reference proteome</keyword>
<evidence type="ECO:0000256" key="4">
    <source>
        <dbReference type="HAMAP-Rule" id="MF_01201"/>
    </source>
</evidence>
<dbReference type="EMBL" id="JBEPMA010000001">
    <property type="protein sequence ID" value="MET3616566.1"/>
    <property type="molecule type" value="Genomic_DNA"/>
</dbReference>
<comment type="caution">
    <text evidence="6">The sequence shown here is derived from an EMBL/GenBank/DDBJ whole genome shotgun (WGS) entry which is preliminary data.</text>
</comment>
<comment type="function">
    <text evidence="4">Catalyzes the interconversion of L-alanine and D-alanine. May also act on other amino acids.</text>
</comment>
<comment type="pathway">
    <text evidence="4">Amino-acid biosynthesis; D-alanine biosynthesis; D-alanine from L-alanine: step 1/1.</text>
</comment>
<feature type="active site" description="Proton acceptor; specific for L-alanine" evidence="4">
    <location>
        <position position="271"/>
    </location>
</feature>
<feature type="binding site" evidence="4">
    <location>
        <position position="142"/>
    </location>
    <ligand>
        <name>substrate</name>
    </ligand>
</feature>
<accession>A0ABV2J725</accession>
<feature type="domain" description="Alanine racemase C-terminal" evidence="5">
    <location>
        <begin position="250"/>
        <end position="377"/>
    </location>
</feature>
<dbReference type="SMART" id="SM01005">
    <property type="entry name" value="Ala_racemase_C"/>
    <property type="match status" value="1"/>
</dbReference>
<feature type="binding site" evidence="4">
    <location>
        <position position="319"/>
    </location>
    <ligand>
        <name>substrate</name>
    </ligand>
</feature>
<evidence type="ECO:0000313" key="6">
    <source>
        <dbReference type="EMBL" id="MET3616566.1"/>
    </source>
</evidence>